<keyword evidence="4" id="KW-1185">Reference proteome</keyword>
<dbReference type="EMBL" id="JAHSPG010000008">
    <property type="protein sequence ID" value="MBV4357906.1"/>
    <property type="molecule type" value="Genomic_DNA"/>
</dbReference>
<accession>A0A9E2S7Y6</accession>
<dbReference type="InterPro" id="IPR005490">
    <property type="entry name" value="LD_TPept_cat_dom"/>
</dbReference>
<keyword evidence="1" id="KW-0133">Cell shape</keyword>
<proteinExistence type="predicted"/>
<dbReference type="CDD" id="cd16913">
    <property type="entry name" value="YkuD_like"/>
    <property type="match status" value="1"/>
</dbReference>
<dbReference type="InterPro" id="IPR050979">
    <property type="entry name" value="LD-transpeptidase"/>
</dbReference>
<sequence length="184" mass="21300">MKKRTLIFTLLIAASGLFAFKGLEHRVMKRRFFHNNISGTPYIVIKKTDYELSVYDDEGWFATYPAVFGSKSQDDKMVMGDRKTPEGEYKIASKRPHEKWDKMMLLNYPTQVDIDKFNQRKAQGLVPKDAKLGNGIGIHGTWNRDDMAVDYYQNWTNGCISLKREDIEELYDIIPVGTKVTIQH</sequence>
<dbReference type="AlphaFoldDB" id="A0A9E2S7Y6"/>
<evidence type="ECO:0000256" key="1">
    <source>
        <dbReference type="PROSITE-ProRule" id="PRU01373"/>
    </source>
</evidence>
<dbReference type="GO" id="GO:0005576">
    <property type="term" value="C:extracellular region"/>
    <property type="evidence" value="ECO:0007669"/>
    <property type="project" value="TreeGrafter"/>
</dbReference>
<comment type="caution">
    <text evidence="3">The sequence shown here is derived from an EMBL/GenBank/DDBJ whole genome shotgun (WGS) entry which is preliminary data.</text>
</comment>
<dbReference type="GO" id="GO:0071555">
    <property type="term" value="P:cell wall organization"/>
    <property type="evidence" value="ECO:0007669"/>
    <property type="project" value="UniProtKB-UniRule"/>
</dbReference>
<feature type="domain" description="L,D-TPase catalytic" evidence="2">
    <location>
        <begin position="41"/>
        <end position="183"/>
    </location>
</feature>
<gene>
    <name evidence="3" type="ORF">KTO63_12150</name>
</gene>
<evidence type="ECO:0000313" key="4">
    <source>
        <dbReference type="Proteomes" id="UP000812270"/>
    </source>
</evidence>
<evidence type="ECO:0000259" key="2">
    <source>
        <dbReference type="PROSITE" id="PS52029"/>
    </source>
</evidence>
<dbReference type="Pfam" id="PF03734">
    <property type="entry name" value="YkuD"/>
    <property type="match status" value="1"/>
</dbReference>
<dbReference type="Proteomes" id="UP000812270">
    <property type="component" value="Unassembled WGS sequence"/>
</dbReference>
<dbReference type="PROSITE" id="PS52029">
    <property type="entry name" value="LD_TPASE"/>
    <property type="match status" value="1"/>
</dbReference>
<protein>
    <submittedName>
        <fullName evidence="3">L,D-transpeptidase</fullName>
    </submittedName>
</protein>
<name>A0A9E2S7Y6_9BACT</name>
<feature type="active site" description="Nucleophile" evidence="1">
    <location>
        <position position="159"/>
    </location>
</feature>
<keyword evidence="1" id="KW-0573">Peptidoglycan synthesis</keyword>
<organism evidence="3 4">
    <name type="scientific">Pinibacter aurantiacus</name>
    <dbReference type="NCBI Taxonomy" id="2851599"/>
    <lineage>
        <taxon>Bacteria</taxon>
        <taxon>Pseudomonadati</taxon>
        <taxon>Bacteroidota</taxon>
        <taxon>Chitinophagia</taxon>
        <taxon>Chitinophagales</taxon>
        <taxon>Chitinophagaceae</taxon>
        <taxon>Pinibacter</taxon>
    </lineage>
</organism>
<feature type="active site" description="Proton donor/acceptor" evidence="1">
    <location>
        <position position="139"/>
    </location>
</feature>
<dbReference type="RefSeq" id="WP_217791559.1">
    <property type="nucleotide sequence ID" value="NZ_JAHSPG010000008.1"/>
</dbReference>
<comment type="pathway">
    <text evidence="1">Cell wall biogenesis; peptidoglycan biosynthesis.</text>
</comment>
<dbReference type="GO" id="GO:0016740">
    <property type="term" value="F:transferase activity"/>
    <property type="evidence" value="ECO:0007669"/>
    <property type="project" value="InterPro"/>
</dbReference>
<dbReference type="GO" id="GO:0018104">
    <property type="term" value="P:peptidoglycan-protein cross-linking"/>
    <property type="evidence" value="ECO:0007669"/>
    <property type="project" value="TreeGrafter"/>
</dbReference>
<reference evidence="3" key="1">
    <citation type="submission" date="2021-06" db="EMBL/GenBank/DDBJ databases">
        <authorList>
            <person name="Huq M.A."/>
        </authorList>
    </citation>
    <scope>NUCLEOTIDE SEQUENCE</scope>
    <source>
        <strain evidence="3">MAH-26</strain>
    </source>
</reference>
<dbReference type="GO" id="GO:0008360">
    <property type="term" value="P:regulation of cell shape"/>
    <property type="evidence" value="ECO:0007669"/>
    <property type="project" value="UniProtKB-UniRule"/>
</dbReference>
<dbReference type="PANTHER" id="PTHR30582">
    <property type="entry name" value="L,D-TRANSPEPTIDASE"/>
    <property type="match status" value="1"/>
</dbReference>
<dbReference type="GO" id="GO:0071972">
    <property type="term" value="F:peptidoglycan L,D-transpeptidase activity"/>
    <property type="evidence" value="ECO:0007669"/>
    <property type="project" value="TreeGrafter"/>
</dbReference>
<keyword evidence="1" id="KW-0961">Cell wall biogenesis/degradation</keyword>
<evidence type="ECO:0000313" key="3">
    <source>
        <dbReference type="EMBL" id="MBV4357906.1"/>
    </source>
</evidence>